<comment type="caution">
    <text evidence="2">The sequence shown here is derived from an EMBL/GenBank/DDBJ whole genome shotgun (WGS) entry which is preliminary data.</text>
</comment>
<dbReference type="EMBL" id="WHUV01000003">
    <property type="protein sequence ID" value="MQA54978.1"/>
    <property type="molecule type" value="Genomic_DNA"/>
</dbReference>
<dbReference type="NCBIfam" id="NF040859">
    <property type="entry name" value="condensinMksF"/>
    <property type="match status" value="1"/>
</dbReference>
<dbReference type="InterPro" id="IPR047714">
    <property type="entry name" value="MksF_put-like"/>
</dbReference>
<proteinExistence type="predicted"/>
<dbReference type="Proteomes" id="UP000486534">
    <property type="component" value="Unassembled WGS sequence"/>
</dbReference>
<reference evidence="2 3" key="1">
    <citation type="submission" date="2019-10" db="EMBL/GenBank/DDBJ databases">
        <title>Pseudomonas dajingensis sp. nov., isolated from the profound head ulcers of farmed Murray cod (Maccullochella peelii peelii).</title>
        <authorList>
            <person name="Liu Y."/>
        </authorList>
    </citation>
    <scope>NUCLEOTIDE SEQUENCE [LARGE SCALE GENOMIC DNA]</scope>
    <source>
        <strain evidence="2 3">MC042</strain>
    </source>
</reference>
<evidence type="ECO:0000313" key="2">
    <source>
        <dbReference type="EMBL" id="MQA54978.1"/>
    </source>
</evidence>
<evidence type="ECO:0000313" key="3">
    <source>
        <dbReference type="Proteomes" id="UP000486534"/>
    </source>
</evidence>
<feature type="coiled-coil region" evidence="1">
    <location>
        <begin position="539"/>
        <end position="591"/>
    </location>
</feature>
<feature type="coiled-coil region" evidence="1">
    <location>
        <begin position="366"/>
        <end position="400"/>
    </location>
</feature>
<dbReference type="RefSeq" id="WP_152898336.1">
    <property type="nucleotide sequence ID" value="NZ_WHUV01000003.1"/>
</dbReference>
<evidence type="ECO:0000256" key="1">
    <source>
        <dbReference type="SAM" id="Coils"/>
    </source>
</evidence>
<name>A0A7X1PQB1_9PSED</name>
<feature type="coiled-coil region" evidence="1">
    <location>
        <begin position="286"/>
        <end position="320"/>
    </location>
</feature>
<accession>A0A7X1PQB1</accession>
<gene>
    <name evidence="2" type="ORF">GDH07_16795</name>
</gene>
<keyword evidence="1" id="KW-0175">Coiled coil</keyword>
<organism evidence="2 3">
    <name type="scientific">Pseudomonas piscis</name>
    <dbReference type="NCBI Taxonomy" id="2614538"/>
    <lineage>
        <taxon>Bacteria</taxon>
        <taxon>Pseudomonadati</taxon>
        <taxon>Pseudomonadota</taxon>
        <taxon>Gammaproteobacteria</taxon>
        <taxon>Pseudomonadales</taxon>
        <taxon>Pseudomonadaceae</taxon>
        <taxon>Pseudomonas</taxon>
    </lineage>
</organism>
<protein>
    <submittedName>
        <fullName evidence="2">Chromosome partitioning protein ParA</fullName>
    </submittedName>
</protein>
<sequence length="949" mass="107143">MSKERYGIRRFALLNTAGYSLGLFPLEEPLSVYGANNLGKSASINALQFPILARMSDMSFGKYSLEQSRRFYFASDTSYILVEVSLPHGPHVIGVSGRGPGGGFGHQFFAYAGQLDLAHYQKDDTCLRQKELFTNLERHGLKAYELKPDELRRLLVGGHTSIPLDLTLIPLRSTSEQSLKTFRALFINLLHMREITAAKLKQLFLDAFEHSLRSGSVDYIAACDEAFRDVRRMEQDYNSLVAAGPLVEALANGVKQRDILRGKLHRLSPLLDSLLGTWSDYASARKEELTIQAEHYRNEQDALQNDQRSSTQEMMRLEREITGTQRWLGELSVLKHRFALVDDVKVLEQQLLAAKDAHDELAGALAQSRQFSAEDLEERLRDLEKRLKSVKQQLDHADNNSYARLREEFSQQDVERLMRLFNSALFSLPLGEHGIALDDNGEWVKSVELILDGFKGERFEVPGLTIDISHIEPPALQALADRAALRDQKERLEKELKQLKTQAAVAADRAASKTQTEALYQQVLDAQKALEDFRRTQTLSAEEGEKLEQLAQMEAAQDELKRSSDAFTERVQQLSAKLQLVGRQISDMEAKQRTLDDALRRRQLLPADLPFGTPFMDPVDDSMDNLLPLLNDYQDSWQGLQRVDGQIEALYAQVRLKGVAKFDSEDDVERRLQLLINAYSHRTEEALTLGKARRAAVTDIARTLRNIRSDYDSLEHQLALFNREINKRQVSNLQSFRIVLAPNKEALKHIDQIIHSAGQYEEGETLSVFDLSQSAEQDNKNEEAKEYLARLVAANHNQLGLKDLFELAFEITKVNGQPVIHTDIDGAASNGTTMTIKALTNMYLLLHLMDRDQAGRIRLPYYLDEAADIDERNQAALLETSLQLGFVPILASVKPQVSAQVAIDLEGGSGPNGIYIDEADWKFIRRHDQVKAVMNEHAEDQAQAELDEA</sequence>
<feature type="coiled-coil region" evidence="1">
    <location>
        <begin position="475"/>
        <end position="509"/>
    </location>
</feature>
<dbReference type="AlphaFoldDB" id="A0A7X1PQB1"/>